<dbReference type="Proteomes" id="UP000236182">
    <property type="component" value="Unassembled WGS sequence"/>
</dbReference>
<dbReference type="EMBL" id="PPEI02000012">
    <property type="protein sequence ID" value="PWN59201.1"/>
    <property type="molecule type" value="Genomic_DNA"/>
</dbReference>
<protein>
    <submittedName>
        <fullName evidence="1">Uncharacterized protein</fullName>
    </submittedName>
</protein>
<accession>A0A316WCP4</accession>
<name>A0A316WCP4_9FLAO</name>
<organism evidence="1 2">
    <name type="scientific">Chryseobacterium oncorhynchi</name>
    <dbReference type="NCBI Taxonomy" id="741074"/>
    <lineage>
        <taxon>Bacteria</taxon>
        <taxon>Pseudomonadati</taxon>
        <taxon>Bacteroidota</taxon>
        <taxon>Flavobacteriia</taxon>
        <taxon>Flavobacteriales</taxon>
        <taxon>Weeksellaceae</taxon>
        <taxon>Chryseobacterium group</taxon>
        <taxon>Chryseobacterium</taxon>
    </lineage>
</organism>
<reference evidence="1" key="1">
    <citation type="submission" date="2018-04" db="EMBL/GenBank/DDBJ databases">
        <title>Draft Genome Sequences of Chryseobacterium lactis NCTC11390T isolated from milk, Chryseobacterium oncorhynchi 701B-08T from rainbow trout, and Chryseobacterium viscerum 687B-08T from diseased fish.</title>
        <authorList>
            <person name="Jeong J.-J."/>
            <person name="Lee Y.J."/>
            <person name="Pathiraja D."/>
            <person name="Park B."/>
            <person name="Choi I.-G."/>
            <person name="Kim K.D."/>
        </authorList>
    </citation>
    <scope>NUCLEOTIDE SEQUENCE [LARGE SCALE GENOMIC DNA]</scope>
    <source>
        <strain evidence="1">701B-08</strain>
    </source>
</reference>
<evidence type="ECO:0000313" key="2">
    <source>
        <dbReference type="Proteomes" id="UP000236182"/>
    </source>
</evidence>
<comment type="caution">
    <text evidence="1">The sequence shown here is derived from an EMBL/GenBank/DDBJ whole genome shotgun (WGS) entry which is preliminary data.</text>
</comment>
<dbReference type="OrthoDB" id="9831035at2"/>
<proteinExistence type="predicted"/>
<dbReference type="AlphaFoldDB" id="A0A316WCP4"/>
<evidence type="ECO:0000313" key="1">
    <source>
        <dbReference type="EMBL" id="PWN59201.1"/>
    </source>
</evidence>
<dbReference type="RefSeq" id="WP_109624005.1">
    <property type="nucleotide sequence ID" value="NZ_PPEI02000012.1"/>
</dbReference>
<sequence length="208" mass="23909">MLNTTIKLTDDTKGLLDDIQAKFGLKTYDTTVKTCAVFIIRNEINLREDYIGDYKKGLIDLENRILAKFQSHEDKIISNNSSLRKWVGGVEKDYFKPLLQKLNTLDKLGDLGFDRIVEEKLNSPKVDNPLNSHIKSEEKEISKVEEPSSDISNKDEKFKEIYGKYEAQKQALFKIFNNSKVETGGMLSKERIIVNLSAEEWEELKNLS</sequence>
<gene>
    <name evidence="1" type="ORF">C1638_021580</name>
</gene>
<keyword evidence="2" id="KW-1185">Reference proteome</keyword>